<evidence type="ECO:0000256" key="1">
    <source>
        <dbReference type="ARBA" id="ARBA00009199"/>
    </source>
</evidence>
<dbReference type="InterPro" id="IPR023631">
    <property type="entry name" value="Amidase_dom"/>
</dbReference>
<dbReference type="PANTHER" id="PTHR11895:SF7">
    <property type="entry name" value="GLUTAMYL-TRNA(GLN) AMIDOTRANSFERASE SUBUNIT A, MITOCHONDRIAL"/>
    <property type="match status" value="1"/>
</dbReference>
<dbReference type="PROSITE" id="PS00571">
    <property type="entry name" value="AMIDASES"/>
    <property type="match status" value="1"/>
</dbReference>
<dbReference type="InterPro" id="IPR020556">
    <property type="entry name" value="Amidase_CS"/>
</dbReference>
<dbReference type="Pfam" id="PF01425">
    <property type="entry name" value="Amidase"/>
    <property type="match status" value="1"/>
</dbReference>
<dbReference type="GO" id="GO:0003824">
    <property type="term" value="F:catalytic activity"/>
    <property type="evidence" value="ECO:0007669"/>
    <property type="project" value="InterPro"/>
</dbReference>
<dbReference type="SUPFAM" id="SSF75304">
    <property type="entry name" value="Amidase signature (AS) enzymes"/>
    <property type="match status" value="1"/>
</dbReference>
<gene>
    <name evidence="3" type="ORF">PAN31108_04304</name>
</gene>
<protein>
    <submittedName>
        <fullName evidence="3">Amidase</fullName>
    </submittedName>
</protein>
<evidence type="ECO:0000313" key="4">
    <source>
        <dbReference type="Proteomes" id="UP000406256"/>
    </source>
</evidence>
<dbReference type="AlphaFoldDB" id="A0A5E4Y5V6"/>
<dbReference type="Gene3D" id="3.90.1300.10">
    <property type="entry name" value="Amidase signature (AS) domain"/>
    <property type="match status" value="1"/>
</dbReference>
<reference evidence="3 4" key="1">
    <citation type="submission" date="2019-08" db="EMBL/GenBank/DDBJ databases">
        <authorList>
            <person name="Peeters C."/>
        </authorList>
    </citation>
    <scope>NUCLEOTIDE SEQUENCE [LARGE SCALE GENOMIC DNA]</scope>
    <source>
        <strain evidence="3 4">LMG 31108</strain>
    </source>
</reference>
<accession>A0A5E4Y5V6</accession>
<dbReference type="InterPro" id="IPR000120">
    <property type="entry name" value="Amidase"/>
</dbReference>
<sequence>MTTHNPMREVYLQHDALGLAALVKAGEVSATELMEVAIQIADELNPTLNAVSQRCYDDARKRARLPPGDGVFAGVPFLLKDLATTATGLQSTNSSRYYRLHNNVPAADNEAVRRMRAAGLIPFGFTNVPENGWALTTEPKLNGPTRNPWNTALTSGGSSGGAASAVASGMVPLAEGSDGAGSIRMPAAMCGTVGLKPSRGRASIAPAADFWHGGAVFLCLSRTTRDTAAFLDVVAGGTPGEPYALPKPDRSFLSLSEKAPERLRCGFTVRSPQGGAVDPEIAKTVHDVAVQLATLGHHVDAHDLSFDIQGCWRAYTRILAVQAALQFAGSTKALGVAPTQETLEPYTWSAIEMGKSIDAVSHAADIDAMRHGGMEIANSLDAFDLFVSPVSCRLPFPIGSAFDMSTGDWAAYNEAFLKDTAFLFPFNVGGQPAISLPLGMSEAGLPIGVQITAKIGNEAMLLQVASVLEQVMPWSGRRPLVSARN</sequence>
<dbReference type="Proteomes" id="UP000406256">
    <property type="component" value="Unassembled WGS sequence"/>
</dbReference>
<proteinExistence type="inferred from homology"/>
<evidence type="ECO:0000259" key="2">
    <source>
        <dbReference type="Pfam" id="PF01425"/>
    </source>
</evidence>
<dbReference type="EMBL" id="CABPSB010000019">
    <property type="protein sequence ID" value="VVE43944.1"/>
    <property type="molecule type" value="Genomic_DNA"/>
</dbReference>
<dbReference type="OrthoDB" id="9811471at2"/>
<dbReference type="InterPro" id="IPR036928">
    <property type="entry name" value="AS_sf"/>
</dbReference>
<feature type="domain" description="Amidase" evidence="2">
    <location>
        <begin position="33"/>
        <end position="462"/>
    </location>
</feature>
<keyword evidence="4" id="KW-1185">Reference proteome</keyword>
<dbReference type="RefSeq" id="WP_150670793.1">
    <property type="nucleotide sequence ID" value="NZ_CABPSB010000019.1"/>
</dbReference>
<evidence type="ECO:0000313" key="3">
    <source>
        <dbReference type="EMBL" id="VVE43944.1"/>
    </source>
</evidence>
<comment type="similarity">
    <text evidence="1">Belongs to the amidase family.</text>
</comment>
<name>A0A5E4Y5V6_9BURK</name>
<dbReference type="PANTHER" id="PTHR11895">
    <property type="entry name" value="TRANSAMIDASE"/>
    <property type="match status" value="1"/>
</dbReference>
<organism evidence="3 4">
    <name type="scientific">Pandoraea anhela</name>
    <dbReference type="NCBI Taxonomy" id="2508295"/>
    <lineage>
        <taxon>Bacteria</taxon>
        <taxon>Pseudomonadati</taxon>
        <taxon>Pseudomonadota</taxon>
        <taxon>Betaproteobacteria</taxon>
        <taxon>Burkholderiales</taxon>
        <taxon>Burkholderiaceae</taxon>
        <taxon>Pandoraea</taxon>
    </lineage>
</organism>